<dbReference type="EMBL" id="LHQQ01000024">
    <property type="protein sequence ID" value="KOS46831.1"/>
    <property type="molecule type" value="Genomic_DNA"/>
</dbReference>
<keyword evidence="2" id="KW-1185">Reference proteome</keyword>
<gene>
    <name evidence="1" type="ORF">ACN38_g2230</name>
</gene>
<dbReference type="AlphaFoldDB" id="A0A0M8PF18"/>
<accession>A0A0M8PF18</accession>
<dbReference type="Proteomes" id="UP000037696">
    <property type="component" value="Unassembled WGS sequence"/>
</dbReference>
<organism evidence="1 2">
    <name type="scientific">Penicillium nordicum</name>
    <dbReference type="NCBI Taxonomy" id="229535"/>
    <lineage>
        <taxon>Eukaryota</taxon>
        <taxon>Fungi</taxon>
        <taxon>Dikarya</taxon>
        <taxon>Ascomycota</taxon>
        <taxon>Pezizomycotina</taxon>
        <taxon>Eurotiomycetes</taxon>
        <taxon>Eurotiomycetidae</taxon>
        <taxon>Eurotiales</taxon>
        <taxon>Aspergillaceae</taxon>
        <taxon>Penicillium</taxon>
    </lineage>
</organism>
<name>A0A0M8PF18_9EURO</name>
<comment type="caution">
    <text evidence="1">The sequence shown here is derived from an EMBL/GenBank/DDBJ whole genome shotgun (WGS) entry which is preliminary data.</text>
</comment>
<reference evidence="1 2" key="1">
    <citation type="submission" date="2015-08" db="EMBL/GenBank/DDBJ databases">
        <title>Genome sequencing of Penicillium nordicum.</title>
        <authorList>
            <person name="Nguyen H.D."/>
            <person name="Seifert K.A."/>
        </authorList>
    </citation>
    <scope>NUCLEOTIDE SEQUENCE [LARGE SCALE GENOMIC DNA]</scope>
    <source>
        <strain evidence="1 2">DAOMC 185683</strain>
    </source>
</reference>
<sequence length="78" mass="8956">MRAMIHKHRLLRICDIFFRPSKTRKMDDPGIIKRACLESRSETSWCRTIICCGGLRPQIYASGISPQDCSYLAVSLRP</sequence>
<protein>
    <submittedName>
        <fullName evidence="1">Uncharacterized protein</fullName>
    </submittedName>
</protein>
<evidence type="ECO:0000313" key="1">
    <source>
        <dbReference type="EMBL" id="KOS46831.1"/>
    </source>
</evidence>
<proteinExistence type="predicted"/>
<evidence type="ECO:0000313" key="2">
    <source>
        <dbReference type="Proteomes" id="UP000037696"/>
    </source>
</evidence>